<dbReference type="Proteomes" id="UP000264840">
    <property type="component" value="Unplaced"/>
</dbReference>
<dbReference type="PANTHER" id="PTHR24100:SF151">
    <property type="entry name" value="ICOS LIGAND"/>
    <property type="match status" value="1"/>
</dbReference>
<feature type="signal peptide" evidence="5">
    <location>
        <begin position="1"/>
        <end position="15"/>
    </location>
</feature>
<evidence type="ECO:0000259" key="6">
    <source>
        <dbReference type="PROSITE" id="PS50835"/>
    </source>
</evidence>
<dbReference type="PROSITE" id="PS50835">
    <property type="entry name" value="IG_LIKE"/>
    <property type="match status" value="1"/>
</dbReference>
<dbReference type="InterPro" id="IPR036179">
    <property type="entry name" value="Ig-like_dom_sf"/>
</dbReference>
<dbReference type="Pfam" id="PF07686">
    <property type="entry name" value="V-set"/>
    <property type="match status" value="1"/>
</dbReference>
<feature type="transmembrane region" description="Helical" evidence="4">
    <location>
        <begin position="170"/>
        <end position="191"/>
    </location>
</feature>
<dbReference type="SUPFAM" id="SSF48726">
    <property type="entry name" value="Immunoglobulin"/>
    <property type="match status" value="1"/>
</dbReference>
<protein>
    <recommendedName>
        <fullName evidence="6">Ig-like domain-containing protein</fullName>
    </recommendedName>
</protein>
<dbReference type="InterPro" id="IPR007110">
    <property type="entry name" value="Ig-like_dom"/>
</dbReference>
<evidence type="ECO:0000313" key="7">
    <source>
        <dbReference type="Ensembl" id="ENSHBUP00000018142.1"/>
    </source>
</evidence>
<evidence type="ECO:0000256" key="3">
    <source>
        <dbReference type="ARBA" id="ARBA00023319"/>
    </source>
</evidence>
<keyword evidence="4" id="KW-1133">Transmembrane helix</keyword>
<dbReference type="OMA" id="FIDETHP"/>
<keyword evidence="2 4" id="KW-0472">Membrane</keyword>
<evidence type="ECO:0000256" key="4">
    <source>
        <dbReference type="SAM" id="Phobius"/>
    </source>
</evidence>
<organism evidence="7 8">
    <name type="scientific">Haplochromis burtoni</name>
    <name type="common">Burton's mouthbrooder</name>
    <name type="synonym">Chromis burtoni</name>
    <dbReference type="NCBI Taxonomy" id="8153"/>
    <lineage>
        <taxon>Eukaryota</taxon>
        <taxon>Metazoa</taxon>
        <taxon>Chordata</taxon>
        <taxon>Craniata</taxon>
        <taxon>Vertebrata</taxon>
        <taxon>Euteleostomi</taxon>
        <taxon>Actinopterygii</taxon>
        <taxon>Neopterygii</taxon>
        <taxon>Teleostei</taxon>
        <taxon>Neoteleostei</taxon>
        <taxon>Acanthomorphata</taxon>
        <taxon>Ovalentaria</taxon>
        <taxon>Cichlomorphae</taxon>
        <taxon>Cichliformes</taxon>
        <taxon>Cichlidae</taxon>
        <taxon>African cichlids</taxon>
        <taxon>Pseudocrenilabrinae</taxon>
        <taxon>Haplochromini</taxon>
        <taxon>Haplochromis</taxon>
    </lineage>
</organism>
<dbReference type="InterPro" id="IPR050504">
    <property type="entry name" value="IgSF_BTN/MOG"/>
</dbReference>
<reference evidence="7" key="2">
    <citation type="submission" date="2025-09" db="UniProtKB">
        <authorList>
            <consortium name="Ensembl"/>
        </authorList>
    </citation>
    <scope>IDENTIFICATION</scope>
</reference>
<dbReference type="GeneTree" id="ENSGT01140000282888"/>
<evidence type="ECO:0000313" key="8">
    <source>
        <dbReference type="Proteomes" id="UP000264840"/>
    </source>
</evidence>
<reference evidence="7" key="1">
    <citation type="submission" date="2025-08" db="UniProtKB">
        <authorList>
            <consortium name="Ensembl"/>
        </authorList>
    </citation>
    <scope>IDENTIFICATION</scope>
</reference>
<dbReference type="PANTHER" id="PTHR24100">
    <property type="entry name" value="BUTYROPHILIN"/>
    <property type="match status" value="1"/>
</dbReference>
<dbReference type="AlphaFoldDB" id="A0A3Q3CAZ0"/>
<comment type="subcellular location">
    <subcellularLocation>
        <location evidence="1">Membrane</location>
    </subcellularLocation>
</comment>
<dbReference type="GO" id="GO:0009897">
    <property type="term" value="C:external side of plasma membrane"/>
    <property type="evidence" value="ECO:0007669"/>
    <property type="project" value="TreeGrafter"/>
</dbReference>
<keyword evidence="5" id="KW-0732">Signal</keyword>
<evidence type="ECO:0000256" key="1">
    <source>
        <dbReference type="ARBA" id="ARBA00004370"/>
    </source>
</evidence>
<keyword evidence="3" id="KW-0393">Immunoglobulin domain</keyword>
<dbReference type="GO" id="GO:0005102">
    <property type="term" value="F:signaling receptor binding"/>
    <property type="evidence" value="ECO:0007669"/>
    <property type="project" value="TreeGrafter"/>
</dbReference>
<evidence type="ECO:0000256" key="2">
    <source>
        <dbReference type="ARBA" id="ARBA00023136"/>
    </source>
</evidence>
<name>A0A3Q3CAZ0_HAPBU</name>
<sequence length="232" mass="26031">MLFVLFCLIFPTLLSDINEMMYFEHSFSPFCVFFLLSDQNNITAEFGQNVTLTCQAPNNDMIGLMWRRADLGGKYVYLNREGQPQPQEQHPSFMNRVDLKDTQMKDGDVSLILKNVTLNDAGKKECRVFIDETHPACVIRCVLLMNKQSCFSPADTPGGLFQDRSVGVKVGLIILVIMIVGVIIFVVCFGINGKRQKAEKCLDLKTKYKCLIGALEKGEAAVPTFHTSQFGN</sequence>
<dbReference type="GO" id="GO:0001817">
    <property type="term" value="P:regulation of cytokine production"/>
    <property type="evidence" value="ECO:0007669"/>
    <property type="project" value="TreeGrafter"/>
</dbReference>
<keyword evidence="8" id="KW-1185">Reference proteome</keyword>
<keyword evidence="4" id="KW-0812">Transmembrane</keyword>
<accession>A0A3Q3CAZ0</accession>
<dbReference type="Gene3D" id="2.60.40.10">
    <property type="entry name" value="Immunoglobulins"/>
    <property type="match status" value="1"/>
</dbReference>
<evidence type="ECO:0000256" key="5">
    <source>
        <dbReference type="SAM" id="SignalP"/>
    </source>
</evidence>
<proteinExistence type="predicted"/>
<dbReference type="GO" id="GO:0050852">
    <property type="term" value="P:T cell receptor signaling pathway"/>
    <property type="evidence" value="ECO:0007669"/>
    <property type="project" value="TreeGrafter"/>
</dbReference>
<feature type="chain" id="PRO_5018627364" description="Ig-like domain-containing protein" evidence="5">
    <location>
        <begin position="16"/>
        <end position="232"/>
    </location>
</feature>
<dbReference type="Ensembl" id="ENSHBUT00000027135.1">
    <property type="protein sequence ID" value="ENSHBUP00000018142.1"/>
    <property type="gene ID" value="ENSHBUG00000020220.1"/>
</dbReference>
<feature type="domain" description="Ig-like" evidence="6">
    <location>
        <begin position="29"/>
        <end position="128"/>
    </location>
</feature>
<dbReference type="InterPro" id="IPR013783">
    <property type="entry name" value="Ig-like_fold"/>
</dbReference>
<dbReference type="InterPro" id="IPR013106">
    <property type="entry name" value="Ig_V-set"/>
</dbReference>